<dbReference type="AlphaFoldDB" id="A0A1G9RMT3"/>
<dbReference type="RefSeq" id="WP_139164466.1">
    <property type="nucleotide sequence ID" value="NZ_FNHB01000003.1"/>
</dbReference>
<dbReference type="OrthoDB" id="1683552at2"/>
<dbReference type="EMBL" id="FNHB01000003">
    <property type="protein sequence ID" value="SDM24609.1"/>
    <property type="molecule type" value="Genomic_DNA"/>
</dbReference>
<organism evidence="1 2">
    <name type="scientific">Dendrosporobacter quercicolus</name>
    <dbReference type="NCBI Taxonomy" id="146817"/>
    <lineage>
        <taxon>Bacteria</taxon>
        <taxon>Bacillati</taxon>
        <taxon>Bacillota</taxon>
        <taxon>Negativicutes</taxon>
        <taxon>Selenomonadales</taxon>
        <taxon>Sporomusaceae</taxon>
        <taxon>Dendrosporobacter</taxon>
    </lineage>
</organism>
<reference evidence="1 2" key="1">
    <citation type="submission" date="2016-10" db="EMBL/GenBank/DDBJ databases">
        <authorList>
            <person name="de Groot N.N."/>
        </authorList>
    </citation>
    <scope>NUCLEOTIDE SEQUENCE [LARGE SCALE GENOMIC DNA]</scope>
    <source>
        <strain evidence="1 2">DSM 1736</strain>
    </source>
</reference>
<accession>A0A1G9RMT3</accession>
<evidence type="ECO:0000313" key="1">
    <source>
        <dbReference type="EMBL" id="SDM24609.1"/>
    </source>
</evidence>
<protein>
    <submittedName>
        <fullName evidence="1">Uncharacterized protein</fullName>
    </submittedName>
</protein>
<proteinExistence type="predicted"/>
<evidence type="ECO:0000313" key="2">
    <source>
        <dbReference type="Proteomes" id="UP000214880"/>
    </source>
</evidence>
<sequence length="77" mass="8419">MAKVCPLCNALQTLAQECPRCGQPMVDGGMLENYFGPYGPYRTEDGKSGPDDSCCGHLYYCPNCGYDERLAVSMVNI</sequence>
<dbReference type="Proteomes" id="UP000214880">
    <property type="component" value="Unassembled WGS sequence"/>
</dbReference>
<gene>
    <name evidence="1" type="ORF">SAMN04488502_10345</name>
</gene>
<keyword evidence="2" id="KW-1185">Reference proteome</keyword>
<dbReference type="STRING" id="146817.SAMN04488502_10345"/>
<name>A0A1G9RMT3_9FIRM</name>